<protein>
    <submittedName>
        <fullName evidence="3">Uncharacterized protein</fullName>
    </submittedName>
</protein>
<evidence type="ECO:0000313" key="4">
    <source>
        <dbReference type="EMBL" id="PKC73849.1"/>
    </source>
</evidence>
<feature type="transmembrane region" description="Helical" evidence="1">
    <location>
        <begin position="231"/>
        <end position="254"/>
    </location>
</feature>
<dbReference type="VEuPathDB" id="FungiDB:FUN_024457"/>
<evidence type="ECO:0000313" key="2">
    <source>
        <dbReference type="EMBL" id="CAB5312131.1"/>
    </source>
</evidence>
<sequence length="340" mass="38455">MASGAIHIISKLLNPIPQYVLGCLPAIAIIGISPKGKFAEKLTWVLRCFGCPFTGLLYSCNVGKDEVKLCIYWLSSKYFQTEEENGQGEGGLKQLYHRPVGVYAMSVSEDQDNYNDIKDIINRCTARTSVLERLSSLVSIYYIIVGVIAAISRTTGQFSCEDWPYISLLLSWTIPAVFKRAFSGTLVVKDPDVEFAPRKIKKSESEGGNEIVHKPQIIMKPVSGSHKIQKFFTVLLVAFISISYPWITVFLAFYTPPVGYYCRSKFLSIFCSIWSFNSFLAYISHLKKEDHVEGHSWIHIWFSFCGFILAIFLFILALFTNNIEWWGMFNDPNCSTTCGI</sequence>
<dbReference type="Proteomes" id="UP000232688">
    <property type="component" value="Unassembled WGS sequence"/>
</dbReference>
<reference evidence="6 8" key="3">
    <citation type="submission" date="2017-10" db="EMBL/GenBank/DDBJ databases">
        <title>Extensive intraspecific genome diversity in a model arbuscular mycorrhizal fungus.</title>
        <authorList>
            <person name="Chen E.C.H."/>
            <person name="Morin E."/>
            <person name="Baudet D."/>
            <person name="Noel J."/>
            <person name="Ndikumana S."/>
            <person name="Charron P."/>
            <person name="St-Onge C."/>
            <person name="Giorgi J."/>
            <person name="Grigoriev I.V."/>
            <person name="Roux C."/>
            <person name="Martin F.M."/>
            <person name="Corradi N."/>
        </authorList>
    </citation>
    <scope>NUCLEOTIDE SEQUENCE [LARGE SCALE GENOMIC DNA]</scope>
    <source>
        <strain evidence="4 6">A1</strain>
        <strain evidence="5 8">C2</strain>
    </source>
</reference>
<feature type="transmembrane region" description="Helical" evidence="1">
    <location>
        <begin position="266"/>
        <end position="285"/>
    </location>
</feature>
<proteinExistence type="predicted"/>
<reference evidence="7 8" key="1">
    <citation type="submission" date="2016-04" db="EMBL/GenBank/DDBJ databases">
        <title>Genome analyses suggest a sexual origin of heterokaryosis in a supposedly ancient asexual fungus.</title>
        <authorList>
            <person name="Ropars J."/>
            <person name="Sedzielewska K."/>
            <person name="Noel J."/>
            <person name="Charron P."/>
            <person name="Farinelli L."/>
            <person name="Marton T."/>
            <person name="Kruger M."/>
            <person name="Pelin A."/>
            <person name="Brachmann A."/>
            <person name="Corradi N."/>
        </authorList>
    </citation>
    <scope>NUCLEOTIDE SEQUENCE [LARGE SCALE GENOMIC DNA]</scope>
    <source>
        <strain evidence="3 7">A5</strain>
        <strain evidence="5 8">C2</strain>
    </source>
</reference>
<gene>
    <name evidence="2" type="ORF">CHRIB12_LOCUS1624</name>
    <name evidence="4" type="ORF">RhiirA1_388612</name>
    <name evidence="3" type="ORF">RhiirA5_372614</name>
    <name evidence="5" type="ORF">RhiirC2_708438</name>
</gene>
<accession>A0A2I1E247</accession>
<keyword evidence="1" id="KW-0472">Membrane</keyword>
<evidence type="ECO:0000313" key="3">
    <source>
        <dbReference type="EMBL" id="PKC13009.1"/>
    </source>
</evidence>
<evidence type="ECO:0000313" key="5">
    <source>
        <dbReference type="EMBL" id="PKK75020.1"/>
    </source>
</evidence>
<comment type="caution">
    <text evidence="3">The sequence shown here is derived from an EMBL/GenBank/DDBJ whole genome shotgun (WGS) entry which is preliminary data.</text>
</comment>
<feature type="transmembrane region" description="Helical" evidence="1">
    <location>
        <begin position="134"/>
        <end position="151"/>
    </location>
</feature>
<dbReference type="VEuPathDB" id="FungiDB:RhiirA1_388612"/>
<evidence type="ECO:0000313" key="6">
    <source>
        <dbReference type="Proteomes" id="UP000232688"/>
    </source>
</evidence>
<reference evidence="2" key="5">
    <citation type="submission" date="2020-05" db="EMBL/GenBank/DDBJ databases">
        <authorList>
            <person name="Rincon C."/>
            <person name="Sanders R I."/>
            <person name="Robbins C."/>
            <person name="Chaturvedi A."/>
        </authorList>
    </citation>
    <scope>NUCLEOTIDE SEQUENCE</scope>
    <source>
        <strain evidence="2">CHB12</strain>
    </source>
</reference>
<dbReference type="Proteomes" id="UP000233469">
    <property type="component" value="Unassembled WGS sequence"/>
</dbReference>
<evidence type="ECO:0000313" key="7">
    <source>
        <dbReference type="Proteomes" id="UP000232722"/>
    </source>
</evidence>
<name>A0A2I1E247_9GLOM</name>
<dbReference type="VEuPathDB" id="FungiDB:RhiirFUN_004292"/>
<evidence type="ECO:0000256" key="1">
    <source>
        <dbReference type="SAM" id="Phobius"/>
    </source>
</evidence>
<dbReference type="OrthoDB" id="2343239at2759"/>
<keyword evidence="1" id="KW-0812">Transmembrane</keyword>
<feature type="transmembrane region" description="Helical" evidence="1">
    <location>
        <begin position="297"/>
        <end position="319"/>
    </location>
</feature>
<evidence type="ECO:0000313" key="8">
    <source>
        <dbReference type="Proteomes" id="UP000233469"/>
    </source>
</evidence>
<dbReference type="AlphaFoldDB" id="A0A2I1E247"/>
<dbReference type="EMBL" id="LLXL01000272">
    <property type="protein sequence ID" value="PKK75020.1"/>
    <property type="molecule type" value="Genomic_DNA"/>
</dbReference>
<reference evidence="3 7" key="2">
    <citation type="submission" date="2017-09" db="EMBL/GenBank/DDBJ databases">
        <title>Extensive intraspecific genome diversity in a model arbuscular mycorrhizal fungus.</title>
        <authorList>
            <person name="Chen E.C."/>
            <person name="Morin E."/>
            <person name="Beaudet D."/>
            <person name="Noel J."/>
            <person name="Ndikumana S."/>
            <person name="Charron P."/>
            <person name="St-Onge C."/>
            <person name="Giorgi J."/>
            <person name="Grigoriev I.V."/>
            <person name="Roux C."/>
            <person name="Martin F.M."/>
            <person name="Corradi N."/>
        </authorList>
    </citation>
    <scope>NUCLEOTIDE SEQUENCE [LARGE SCALE GENOMIC DNA]</scope>
    <source>
        <strain evidence="3 7">A5</strain>
    </source>
</reference>
<keyword evidence="1" id="KW-1133">Transmembrane helix</keyword>
<organism evidence="3 7">
    <name type="scientific">Rhizophagus irregularis</name>
    <dbReference type="NCBI Taxonomy" id="588596"/>
    <lineage>
        <taxon>Eukaryota</taxon>
        <taxon>Fungi</taxon>
        <taxon>Fungi incertae sedis</taxon>
        <taxon>Mucoromycota</taxon>
        <taxon>Glomeromycotina</taxon>
        <taxon>Glomeromycetes</taxon>
        <taxon>Glomerales</taxon>
        <taxon>Glomeraceae</taxon>
        <taxon>Rhizophagus</taxon>
    </lineage>
</organism>
<reference evidence="4 6" key="4">
    <citation type="submission" date="2017-10" db="EMBL/GenBank/DDBJ databases">
        <title>Genome analyses suggest a sexual origin of heterokaryosis in a supposedly ancient asexual fungus.</title>
        <authorList>
            <person name="Corradi N."/>
            <person name="Sedzielewska K."/>
            <person name="Noel J."/>
            <person name="Charron P."/>
            <person name="Farinelli L."/>
            <person name="Marton T."/>
            <person name="Kruger M."/>
            <person name="Pelin A."/>
            <person name="Brachmann A."/>
            <person name="Corradi N."/>
        </authorList>
    </citation>
    <scope>NUCLEOTIDE SEQUENCE [LARGE SCALE GENOMIC DNA]</scope>
    <source>
        <strain evidence="4 6">A1</strain>
    </source>
</reference>
<dbReference type="EMBL" id="CAGKOT010000002">
    <property type="protein sequence ID" value="CAB5312131.1"/>
    <property type="molecule type" value="Genomic_DNA"/>
</dbReference>
<dbReference type="Proteomes" id="UP000232722">
    <property type="component" value="Unassembled WGS sequence"/>
</dbReference>
<dbReference type="EMBL" id="LLXJ01000213">
    <property type="protein sequence ID" value="PKC13009.1"/>
    <property type="molecule type" value="Genomic_DNA"/>
</dbReference>
<dbReference type="EMBL" id="LLXH01000073">
    <property type="protein sequence ID" value="PKC73849.1"/>
    <property type="molecule type" value="Genomic_DNA"/>
</dbReference>
<dbReference type="Proteomes" id="UP000684084">
    <property type="component" value="Unassembled WGS sequence"/>
</dbReference>